<gene>
    <name evidence="1" type="ORF">DK419_13135</name>
</gene>
<sequence>MALENGGFGVDPILAQQFQQGFRTIVNAVEQDLAVIAAANASRAAGTPGVAPFGTAGDLSDFAIPAQILDENGAPALPRTMVVNGGAMANLRGRQSVLYKVNEAGTDETLRRGKVGEVTGFGIGYSPPIKPVVKGTGTGYVLSAAATAGTKTLTLGTGTGTVKAGDVITLAGDANRYVVATGTAGPGTITLQSPGLRLDHGSGDSVTIANSFTPNVAFTQDALLLATRAPALPKGGDMGEHQTVVDPFSGIAFDVARYVGYRQVRYEIGLVWGTAAPNPEHIALLMG</sequence>
<proteinExistence type="predicted"/>
<keyword evidence="2" id="KW-1185">Reference proteome</keyword>
<dbReference type="KEGG" id="mtea:DK419_13135"/>
<organism evidence="1 2">
    <name type="scientific">Methylobacterium terrae</name>
    <dbReference type="NCBI Taxonomy" id="2202827"/>
    <lineage>
        <taxon>Bacteria</taxon>
        <taxon>Pseudomonadati</taxon>
        <taxon>Pseudomonadota</taxon>
        <taxon>Alphaproteobacteria</taxon>
        <taxon>Hyphomicrobiales</taxon>
        <taxon>Methylobacteriaceae</taxon>
        <taxon>Methylobacterium</taxon>
    </lineage>
</organism>
<evidence type="ECO:0000313" key="1">
    <source>
        <dbReference type="EMBL" id="AWN47140.1"/>
    </source>
</evidence>
<dbReference type="AlphaFoldDB" id="A0A2U8WNU7"/>
<dbReference type="Proteomes" id="UP000245444">
    <property type="component" value="Chromosome"/>
</dbReference>
<protein>
    <submittedName>
        <fullName evidence="1">P22 coat-protein 5 family protein</fullName>
    </submittedName>
</protein>
<evidence type="ECO:0000313" key="2">
    <source>
        <dbReference type="Proteomes" id="UP000245444"/>
    </source>
</evidence>
<dbReference type="EMBL" id="CP029553">
    <property type="protein sequence ID" value="AWN47140.1"/>
    <property type="molecule type" value="Genomic_DNA"/>
</dbReference>
<dbReference type="OrthoDB" id="3078155at2"/>
<accession>A0A2U8WNU7</accession>
<name>A0A2U8WNU7_9HYPH</name>
<reference evidence="1 2" key="1">
    <citation type="submission" date="2018-05" db="EMBL/GenBank/DDBJ databases">
        <title>Complete Genome Sequence of Methylobacterium sp. 17Sr1-28.</title>
        <authorList>
            <person name="Srinivasan S."/>
        </authorList>
    </citation>
    <scope>NUCLEOTIDE SEQUENCE [LARGE SCALE GENOMIC DNA]</scope>
    <source>
        <strain evidence="1 2">17Sr1-28</strain>
    </source>
</reference>